<feature type="region of interest" description="Disordered" evidence="1">
    <location>
        <begin position="1"/>
        <end position="27"/>
    </location>
</feature>
<dbReference type="PANTHER" id="PTHR42111">
    <property type="entry name" value="YALI0D23727P"/>
    <property type="match status" value="1"/>
</dbReference>
<evidence type="ECO:0000256" key="1">
    <source>
        <dbReference type="SAM" id="MobiDB-lite"/>
    </source>
</evidence>
<gene>
    <name evidence="2" type="ORF">SLS59_009857</name>
</gene>
<feature type="compositionally biased region" description="Low complexity" evidence="1">
    <location>
        <begin position="290"/>
        <end position="301"/>
    </location>
</feature>
<organism evidence="2 3">
    <name type="scientific">Nothophoma quercina</name>
    <dbReference type="NCBI Taxonomy" id="749835"/>
    <lineage>
        <taxon>Eukaryota</taxon>
        <taxon>Fungi</taxon>
        <taxon>Dikarya</taxon>
        <taxon>Ascomycota</taxon>
        <taxon>Pezizomycotina</taxon>
        <taxon>Dothideomycetes</taxon>
        <taxon>Pleosporomycetidae</taxon>
        <taxon>Pleosporales</taxon>
        <taxon>Pleosporineae</taxon>
        <taxon>Didymellaceae</taxon>
        <taxon>Nothophoma</taxon>
    </lineage>
</organism>
<feature type="compositionally biased region" description="Polar residues" evidence="1">
    <location>
        <begin position="360"/>
        <end position="373"/>
    </location>
</feature>
<dbReference type="EMBL" id="JAKIXB020000048">
    <property type="protein sequence ID" value="KAL1592201.1"/>
    <property type="molecule type" value="Genomic_DNA"/>
</dbReference>
<evidence type="ECO:0000313" key="3">
    <source>
        <dbReference type="Proteomes" id="UP001521222"/>
    </source>
</evidence>
<proteinExistence type="predicted"/>
<name>A0ABR3QJ89_9PLEO</name>
<accession>A0ABR3QJ89</accession>
<comment type="caution">
    <text evidence="2">The sequence shown here is derived from an EMBL/GenBank/DDBJ whole genome shotgun (WGS) entry which is preliminary data.</text>
</comment>
<protein>
    <recommendedName>
        <fullName evidence="4">Proteophosphoglycan ppg4</fullName>
    </recommendedName>
</protein>
<feature type="region of interest" description="Disordered" evidence="1">
    <location>
        <begin position="64"/>
        <end position="143"/>
    </location>
</feature>
<feature type="compositionally biased region" description="Low complexity" evidence="1">
    <location>
        <begin position="64"/>
        <end position="91"/>
    </location>
</feature>
<evidence type="ECO:0000313" key="2">
    <source>
        <dbReference type="EMBL" id="KAL1592201.1"/>
    </source>
</evidence>
<feature type="compositionally biased region" description="Polar residues" evidence="1">
    <location>
        <begin position="130"/>
        <end position="143"/>
    </location>
</feature>
<dbReference type="Proteomes" id="UP001521222">
    <property type="component" value="Unassembled WGS sequence"/>
</dbReference>
<evidence type="ECO:0008006" key="4">
    <source>
        <dbReference type="Google" id="ProtNLM"/>
    </source>
</evidence>
<feature type="region of interest" description="Disordered" evidence="1">
    <location>
        <begin position="285"/>
        <end position="384"/>
    </location>
</feature>
<reference evidence="2 3" key="1">
    <citation type="submission" date="2024-02" db="EMBL/GenBank/DDBJ databases">
        <title>De novo assembly and annotation of 12 fungi associated with fruit tree decline syndrome in Ontario, Canada.</title>
        <authorList>
            <person name="Sulman M."/>
            <person name="Ellouze W."/>
            <person name="Ilyukhin E."/>
        </authorList>
    </citation>
    <scope>NUCLEOTIDE SEQUENCE [LARGE SCALE GENOMIC DNA]</scope>
    <source>
        <strain evidence="2 3">M97-236</strain>
    </source>
</reference>
<feature type="compositionally biased region" description="Polar residues" evidence="1">
    <location>
        <begin position="302"/>
        <end position="313"/>
    </location>
</feature>
<keyword evidence="3" id="KW-1185">Reference proteome</keyword>
<dbReference type="PANTHER" id="PTHR42111:SF1">
    <property type="entry name" value="YALI0D23727P"/>
    <property type="match status" value="1"/>
</dbReference>
<sequence>MSPQQTAPHSPGAPLARLADDSTATEGESILVKGKKLLGLGGQQEGIGQAEKDAFALAEEVAPARTLSPTSTSTAPTSAPVSASTPSAPSLLPSPPLTASPFDRRASPRGSPRIAPIGIGASPNRRSVHRTSSPGLHSPASSQIFERNVQEPEPSPAIPNHVKTEDMIPPALDASALAITDDHLSPEKVEIVTHSAHQAAAATVSASMADSVYSPSLAPEDSAVSGHASIAETTEATPNYGSLDTEDVKRLSFISFADVVQAEHVENDRESFGPAEGIQFMSLNSTSANRSPSPVRSPLSSQGHTASPPTSGAPSEKGADHARTRSPGSPSASHVAHNAPLNEELPLQVETMRQVMRKPGTSSATPPQSQPLSPVSIEDERPFR</sequence>